<name>A0A921FND2_9MICC</name>
<comment type="caution">
    <text evidence="1">The sequence shown here is derived from an EMBL/GenBank/DDBJ whole genome shotgun (WGS) entry which is preliminary data.</text>
</comment>
<dbReference type="AlphaFoldDB" id="A0A921FND2"/>
<reference evidence="1" key="2">
    <citation type="submission" date="2021-09" db="EMBL/GenBank/DDBJ databases">
        <authorList>
            <person name="Gilroy R."/>
        </authorList>
    </citation>
    <scope>NUCLEOTIDE SEQUENCE</scope>
    <source>
        <strain evidence="1">ChiHjej13B12-14962</strain>
    </source>
</reference>
<accession>A0A921FND2</accession>
<dbReference type="EMBL" id="DYXC01000124">
    <property type="protein sequence ID" value="HJF15303.1"/>
    <property type="molecule type" value="Genomic_DNA"/>
</dbReference>
<gene>
    <name evidence="1" type="ORF">K8V32_10980</name>
</gene>
<evidence type="ECO:0000313" key="2">
    <source>
        <dbReference type="Proteomes" id="UP000703315"/>
    </source>
</evidence>
<reference evidence="1" key="1">
    <citation type="journal article" date="2021" name="PeerJ">
        <title>Extensive microbial diversity within the chicken gut microbiome revealed by metagenomics and culture.</title>
        <authorList>
            <person name="Gilroy R."/>
            <person name="Ravi A."/>
            <person name="Getino M."/>
            <person name="Pursley I."/>
            <person name="Horton D.L."/>
            <person name="Alikhan N.F."/>
            <person name="Baker D."/>
            <person name="Gharbi K."/>
            <person name="Hall N."/>
            <person name="Watson M."/>
            <person name="Adriaenssens E.M."/>
            <person name="Foster-Nyarko E."/>
            <person name="Jarju S."/>
            <person name="Secka A."/>
            <person name="Antonio M."/>
            <person name="Oren A."/>
            <person name="Chaudhuri R.R."/>
            <person name="La Ragione R."/>
            <person name="Hildebrand F."/>
            <person name="Pallen M.J."/>
        </authorList>
    </citation>
    <scope>NUCLEOTIDE SEQUENCE</scope>
    <source>
        <strain evidence="1">ChiHjej13B12-14962</strain>
    </source>
</reference>
<protein>
    <submittedName>
        <fullName evidence="1">Uncharacterized protein</fullName>
    </submittedName>
</protein>
<dbReference type="RefSeq" id="WP_303907182.1">
    <property type="nucleotide sequence ID" value="NZ_DYXC01000124.1"/>
</dbReference>
<organism evidence="1 2">
    <name type="scientific">Enteractinococcus helveticum</name>
    <dbReference type="NCBI Taxonomy" id="1837282"/>
    <lineage>
        <taxon>Bacteria</taxon>
        <taxon>Bacillati</taxon>
        <taxon>Actinomycetota</taxon>
        <taxon>Actinomycetes</taxon>
        <taxon>Micrococcales</taxon>
        <taxon>Micrococcaceae</taxon>
    </lineage>
</organism>
<proteinExistence type="predicted"/>
<sequence>MILSDFLYSPQRHDHRGSPDGDALREQDALVDAALLEVKFDATLMSLWLLFDCRGTLHMDDGNTAVVMVHQVTDFRWSGTPFGQRRWRSVASWSPVLNDTTFSATLKVLNVGATAPDTLYLTGTCGEFHVGDIPGGDDAPPDFTSAADEEIRAGLASWNSPFTPIHSSHHCA</sequence>
<dbReference type="Proteomes" id="UP000703315">
    <property type="component" value="Unassembled WGS sequence"/>
</dbReference>
<evidence type="ECO:0000313" key="1">
    <source>
        <dbReference type="EMBL" id="HJF15303.1"/>
    </source>
</evidence>